<dbReference type="InterPro" id="IPR050197">
    <property type="entry name" value="Aldolase_class_II_sugar_metab"/>
</dbReference>
<dbReference type="Gene3D" id="3.40.225.10">
    <property type="entry name" value="Class II aldolase/adducin N-terminal domain"/>
    <property type="match status" value="1"/>
</dbReference>
<dbReference type="PANTHER" id="PTHR22789">
    <property type="entry name" value="FUCULOSE PHOSPHATE ALDOLASE"/>
    <property type="match status" value="1"/>
</dbReference>
<evidence type="ECO:0000259" key="3">
    <source>
        <dbReference type="SMART" id="SM01007"/>
    </source>
</evidence>
<dbReference type="AlphaFoldDB" id="A0A1I0D7Y3"/>
<dbReference type="Proteomes" id="UP000198508">
    <property type="component" value="Unassembled WGS sequence"/>
</dbReference>
<evidence type="ECO:0000313" key="5">
    <source>
        <dbReference type="Proteomes" id="UP000198508"/>
    </source>
</evidence>
<dbReference type="EMBL" id="FOIM01000004">
    <property type="protein sequence ID" value="SET27992.1"/>
    <property type="molecule type" value="Genomic_DNA"/>
</dbReference>
<evidence type="ECO:0000313" key="4">
    <source>
        <dbReference type="EMBL" id="SET27992.1"/>
    </source>
</evidence>
<dbReference type="InterPro" id="IPR036409">
    <property type="entry name" value="Aldolase_II/adducin_N_sf"/>
</dbReference>
<proteinExistence type="predicted"/>
<dbReference type="PANTHER" id="PTHR22789:SF0">
    <property type="entry name" value="3-OXO-TETRONATE 4-PHOSPHATE DECARBOXYLASE-RELATED"/>
    <property type="match status" value="1"/>
</dbReference>
<dbReference type="GO" id="GO:0019323">
    <property type="term" value="P:pentose catabolic process"/>
    <property type="evidence" value="ECO:0007669"/>
    <property type="project" value="TreeGrafter"/>
</dbReference>
<dbReference type="GO" id="GO:0005829">
    <property type="term" value="C:cytosol"/>
    <property type="evidence" value="ECO:0007669"/>
    <property type="project" value="TreeGrafter"/>
</dbReference>
<dbReference type="GO" id="GO:0016832">
    <property type="term" value="F:aldehyde-lyase activity"/>
    <property type="evidence" value="ECO:0007669"/>
    <property type="project" value="TreeGrafter"/>
</dbReference>
<dbReference type="GeneID" id="93276378"/>
<feature type="domain" description="Class II aldolase/adducin N-terminal" evidence="3">
    <location>
        <begin position="32"/>
        <end position="196"/>
    </location>
</feature>
<organism evidence="4 5">
    <name type="scientific">Enterocloster lavalensis</name>
    <dbReference type="NCBI Taxonomy" id="460384"/>
    <lineage>
        <taxon>Bacteria</taxon>
        <taxon>Bacillati</taxon>
        <taxon>Bacillota</taxon>
        <taxon>Clostridia</taxon>
        <taxon>Lachnospirales</taxon>
        <taxon>Lachnospiraceae</taxon>
        <taxon>Enterocloster</taxon>
    </lineage>
</organism>
<dbReference type="RefSeq" id="WP_092361227.1">
    <property type="nucleotide sequence ID" value="NZ_CAJJSN010000001.1"/>
</dbReference>
<gene>
    <name evidence="4" type="ORF">SAMN05216313_10429</name>
</gene>
<reference evidence="5" key="1">
    <citation type="submission" date="2016-10" db="EMBL/GenBank/DDBJ databases">
        <authorList>
            <person name="Varghese N."/>
            <person name="Submissions S."/>
        </authorList>
    </citation>
    <scope>NUCLEOTIDE SEQUENCE [LARGE SCALE GENOMIC DNA]</scope>
    <source>
        <strain evidence="5">NLAE-zl-G277</strain>
    </source>
</reference>
<name>A0A1I0D7Y3_9FIRM</name>
<dbReference type="SMART" id="SM01007">
    <property type="entry name" value="Aldolase_II"/>
    <property type="match status" value="1"/>
</dbReference>
<sequence length="208" mass="23061">MAENNAYKLKLFQDETARGLARLYEAGYLPNDSMGEVSLRDAESGLVFISIKPGTFYIADPSEYHGSDIAVTTLDGEPVTTVTPPSERLALHLAVYKARPDVHAILHTYPVWSSLFSERGESIPYVLAEQIEASTAVECVTAEPSMDEAYFDEVIRHLKQEKYVLLHNFGSLAVGDNIDNAFNYLAWMESVTRKITLASMIGELHTIG</sequence>
<dbReference type="InterPro" id="IPR001303">
    <property type="entry name" value="Aldolase_II/adducin_N"/>
</dbReference>
<dbReference type="STRING" id="460384.SAMN05216313_10429"/>
<protein>
    <submittedName>
        <fullName evidence="4">L-fuculose-phosphate aldolase</fullName>
    </submittedName>
</protein>
<dbReference type="Pfam" id="PF00596">
    <property type="entry name" value="Aldolase_II"/>
    <property type="match status" value="1"/>
</dbReference>
<dbReference type="GO" id="GO:0046872">
    <property type="term" value="F:metal ion binding"/>
    <property type="evidence" value="ECO:0007669"/>
    <property type="project" value="UniProtKB-KW"/>
</dbReference>
<evidence type="ECO:0000256" key="2">
    <source>
        <dbReference type="ARBA" id="ARBA00023239"/>
    </source>
</evidence>
<dbReference type="SUPFAM" id="SSF53639">
    <property type="entry name" value="AraD/HMP-PK domain-like"/>
    <property type="match status" value="1"/>
</dbReference>
<accession>A0A1I0D7Y3</accession>
<evidence type="ECO:0000256" key="1">
    <source>
        <dbReference type="ARBA" id="ARBA00022723"/>
    </source>
</evidence>
<keyword evidence="5" id="KW-1185">Reference proteome</keyword>
<keyword evidence="1" id="KW-0479">Metal-binding</keyword>
<keyword evidence="2" id="KW-0456">Lyase</keyword>